<accession>A0A2I8VPW8</accession>
<evidence type="ECO:0000313" key="2">
    <source>
        <dbReference type="EMBL" id="AUV83973.1"/>
    </source>
</evidence>
<dbReference type="AlphaFoldDB" id="A0A2I8VPW8"/>
<evidence type="ECO:0000313" key="3">
    <source>
        <dbReference type="Proteomes" id="UP000236584"/>
    </source>
</evidence>
<dbReference type="KEGG" id="srub:C2R22_12215"/>
<proteinExistence type="predicted"/>
<dbReference type="OrthoDB" id="103554at2157"/>
<organism evidence="2 3">
    <name type="scientific">Salinigranum rubrum</name>
    <dbReference type="NCBI Taxonomy" id="755307"/>
    <lineage>
        <taxon>Archaea</taxon>
        <taxon>Methanobacteriati</taxon>
        <taxon>Methanobacteriota</taxon>
        <taxon>Stenosarchaea group</taxon>
        <taxon>Halobacteria</taxon>
        <taxon>Halobacteriales</taxon>
        <taxon>Haloferacaceae</taxon>
        <taxon>Salinigranum</taxon>
    </lineage>
</organism>
<dbReference type="EMBL" id="CP026309">
    <property type="protein sequence ID" value="AUV83973.1"/>
    <property type="molecule type" value="Genomic_DNA"/>
</dbReference>
<dbReference type="InterPro" id="IPR036868">
    <property type="entry name" value="TusA-like_sf"/>
</dbReference>
<gene>
    <name evidence="2" type="ORF">C2R22_12215</name>
</gene>
<dbReference type="Proteomes" id="UP000236584">
    <property type="component" value="Chromosome"/>
</dbReference>
<keyword evidence="3" id="KW-1185">Reference proteome</keyword>
<dbReference type="Pfam" id="PF10006">
    <property type="entry name" value="DUF2249"/>
    <property type="match status" value="1"/>
</dbReference>
<dbReference type="SUPFAM" id="SSF64307">
    <property type="entry name" value="SirA-like"/>
    <property type="match status" value="1"/>
</dbReference>
<name>A0A2I8VPW8_9EURY</name>
<evidence type="ECO:0000259" key="1">
    <source>
        <dbReference type="Pfam" id="PF10006"/>
    </source>
</evidence>
<reference evidence="2 3" key="1">
    <citation type="submission" date="2018-01" db="EMBL/GenBank/DDBJ databases">
        <title>Complete genome sequence of Salinigranum rubrum GX10T, an extremely halophilic archaeon isolated from a marine solar saltern.</title>
        <authorList>
            <person name="Han S."/>
        </authorList>
    </citation>
    <scope>NUCLEOTIDE SEQUENCE [LARGE SCALE GENOMIC DNA]</scope>
    <source>
        <strain evidence="2 3">GX10</strain>
    </source>
</reference>
<dbReference type="InterPro" id="IPR018720">
    <property type="entry name" value="DUF2249"/>
</dbReference>
<protein>
    <recommendedName>
        <fullName evidence="1">DUF2249 domain-containing protein</fullName>
    </recommendedName>
</protein>
<sequence length="97" mass="10656">MASHPSRMSETADASLSAFDDCVPTDREHTVVDVSAAPPPKPLTRTLRILADLDDDEILLQVNDREPTHLYPKLDERGAAYATVERGTSVLTAVWKP</sequence>
<feature type="domain" description="DUF2249" evidence="1">
    <location>
        <begin position="32"/>
        <end position="90"/>
    </location>
</feature>